<dbReference type="Proteomes" id="UP000663992">
    <property type="component" value="Unassembled WGS sequence"/>
</dbReference>
<protein>
    <submittedName>
        <fullName evidence="2">GNAT family N-acetyltransferase</fullName>
    </submittedName>
</protein>
<dbReference type="EMBL" id="JAFKCS010000002">
    <property type="protein sequence ID" value="MBN7818983.1"/>
    <property type="molecule type" value="Genomic_DNA"/>
</dbReference>
<evidence type="ECO:0000259" key="1">
    <source>
        <dbReference type="PROSITE" id="PS51186"/>
    </source>
</evidence>
<dbReference type="InterPro" id="IPR016181">
    <property type="entry name" value="Acyl_CoA_acyltransferase"/>
</dbReference>
<sequence length="152" mass="17208">MKVKFRWCKFKQLQLLELQAVFALRQQVFIIEQQSIYTDIDGLDADSWHLLGEDSGGQLLAYARLRGDRPSGCYKFERIVLAPEARGCGLGDMLMQQLLDKATQGAEFSTLKLSAQSHLQGFYGKWGFIGVGQEYDDGGILHRDMHRPLTLP</sequence>
<proteinExistence type="predicted"/>
<dbReference type="SUPFAM" id="SSF55729">
    <property type="entry name" value="Acyl-CoA N-acyltransferases (Nat)"/>
    <property type="match status" value="1"/>
</dbReference>
<dbReference type="CDD" id="cd04301">
    <property type="entry name" value="NAT_SF"/>
    <property type="match status" value="1"/>
</dbReference>
<comment type="caution">
    <text evidence="2">The sequence shown here is derived from an EMBL/GenBank/DDBJ whole genome shotgun (WGS) entry which is preliminary data.</text>
</comment>
<reference evidence="2 3" key="1">
    <citation type="submission" date="2021-03" db="EMBL/GenBank/DDBJ databases">
        <title>novel species isolated from a fishpond in China.</title>
        <authorList>
            <person name="Lu H."/>
            <person name="Cai Z."/>
        </authorList>
    </citation>
    <scope>NUCLEOTIDE SEQUENCE [LARGE SCALE GENOMIC DNA]</scope>
    <source>
        <strain evidence="2 3">Y57</strain>
    </source>
</reference>
<accession>A0ABS3CPF7</accession>
<feature type="domain" description="N-acetyltransferase" evidence="1">
    <location>
        <begin position="8"/>
        <end position="150"/>
    </location>
</feature>
<dbReference type="RefSeq" id="WP_206592802.1">
    <property type="nucleotide sequence ID" value="NZ_JAFKCS010000002.1"/>
</dbReference>
<organism evidence="2 3">
    <name type="scientific">Bowmanella yangjiangensis</name>
    <dbReference type="NCBI Taxonomy" id="2811230"/>
    <lineage>
        <taxon>Bacteria</taxon>
        <taxon>Pseudomonadati</taxon>
        <taxon>Pseudomonadota</taxon>
        <taxon>Gammaproteobacteria</taxon>
        <taxon>Alteromonadales</taxon>
        <taxon>Alteromonadaceae</taxon>
        <taxon>Bowmanella</taxon>
    </lineage>
</organism>
<keyword evidence="3" id="KW-1185">Reference proteome</keyword>
<dbReference type="Gene3D" id="3.40.630.30">
    <property type="match status" value="1"/>
</dbReference>
<dbReference type="InterPro" id="IPR000182">
    <property type="entry name" value="GNAT_dom"/>
</dbReference>
<evidence type="ECO:0000313" key="3">
    <source>
        <dbReference type="Proteomes" id="UP000663992"/>
    </source>
</evidence>
<evidence type="ECO:0000313" key="2">
    <source>
        <dbReference type="EMBL" id="MBN7818983.1"/>
    </source>
</evidence>
<dbReference type="Pfam" id="PF13673">
    <property type="entry name" value="Acetyltransf_10"/>
    <property type="match status" value="1"/>
</dbReference>
<name>A0ABS3CPF7_9ALTE</name>
<gene>
    <name evidence="2" type="ORF">J0A65_03850</name>
</gene>
<dbReference type="PROSITE" id="PS51186">
    <property type="entry name" value="GNAT"/>
    <property type="match status" value="1"/>
</dbReference>